<keyword evidence="3 7" id="KW-0472">Membrane</keyword>
<proteinExistence type="inferred from homology"/>
<feature type="domain" description="Methyl-accepting transducer" evidence="8">
    <location>
        <begin position="321"/>
        <end position="557"/>
    </location>
</feature>
<dbReference type="Gene3D" id="6.10.340.10">
    <property type="match status" value="1"/>
</dbReference>
<evidence type="ECO:0000313" key="10">
    <source>
        <dbReference type="EMBL" id="POZ55719.1"/>
    </source>
</evidence>
<dbReference type="InterPro" id="IPR004089">
    <property type="entry name" value="MCPsignal_dom"/>
</dbReference>
<dbReference type="CDD" id="cd06225">
    <property type="entry name" value="HAMP"/>
    <property type="match status" value="1"/>
</dbReference>
<dbReference type="SMART" id="SM00283">
    <property type="entry name" value="MA"/>
    <property type="match status" value="1"/>
</dbReference>
<keyword evidence="7" id="KW-1133">Transmembrane helix</keyword>
<keyword evidence="7" id="KW-0812">Transmembrane</keyword>
<dbReference type="Proteomes" id="UP000237319">
    <property type="component" value="Unassembled WGS sequence"/>
</dbReference>
<feature type="transmembrane region" description="Helical" evidence="7">
    <location>
        <begin position="228"/>
        <end position="248"/>
    </location>
</feature>
<dbReference type="PANTHER" id="PTHR32089">
    <property type="entry name" value="METHYL-ACCEPTING CHEMOTAXIS PROTEIN MCPB"/>
    <property type="match status" value="1"/>
</dbReference>
<comment type="caution">
    <text evidence="10">The sequence shown here is derived from an EMBL/GenBank/DDBJ whole genome shotgun (WGS) entry which is preliminary data.</text>
</comment>
<dbReference type="InterPro" id="IPR003660">
    <property type="entry name" value="HAMP_dom"/>
</dbReference>
<accession>A0A2S5CY21</accession>
<dbReference type="AlphaFoldDB" id="A0A2S5CY21"/>
<evidence type="ECO:0000256" key="6">
    <source>
        <dbReference type="PROSITE-ProRule" id="PRU00284"/>
    </source>
</evidence>
<evidence type="ECO:0000256" key="5">
    <source>
        <dbReference type="ARBA" id="ARBA00029447"/>
    </source>
</evidence>
<evidence type="ECO:0000259" key="9">
    <source>
        <dbReference type="PROSITE" id="PS50885"/>
    </source>
</evidence>
<evidence type="ECO:0000256" key="1">
    <source>
        <dbReference type="ARBA" id="ARBA00004236"/>
    </source>
</evidence>
<evidence type="ECO:0000256" key="3">
    <source>
        <dbReference type="ARBA" id="ARBA00023136"/>
    </source>
</evidence>
<feature type="transmembrane region" description="Helical" evidence="7">
    <location>
        <begin position="50"/>
        <end position="69"/>
    </location>
</feature>
<comment type="subcellular location">
    <subcellularLocation>
        <location evidence="1">Cell membrane</location>
    </subcellularLocation>
</comment>
<dbReference type="Gene3D" id="1.10.287.950">
    <property type="entry name" value="Methyl-accepting chemotaxis protein"/>
    <property type="match status" value="1"/>
</dbReference>
<dbReference type="Pfam" id="PF00015">
    <property type="entry name" value="MCPsignal"/>
    <property type="match status" value="1"/>
</dbReference>
<dbReference type="PROSITE" id="PS50111">
    <property type="entry name" value="CHEMOTAXIS_TRANSDUC_2"/>
    <property type="match status" value="1"/>
</dbReference>
<dbReference type="SUPFAM" id="SSF58104">
    <property type="entry name" value="Methyl-accepting chemotaxis protein (MCP) signaling domain"/>
    <property type="match status" value="1"/>
</dbReference>
<evidence type="ECO:0000256" key="7">
    <source>
        <dbReference type="SAM" id="Phobius"/>
    </source>
</evidence>
<evidence type="ECO:0000256" key="2">
    <source>
        <dbReference type="ARBA" id="ARBA00022475"/>
    </source>
</evidence>
<dbReference type="CDD" id="cd11386">
    <property type="entry name" value="MCP_signal"/>
    <property type="match status" value="1"/>
</dbReference>
<evidence type="ECO:0000259" key="8">
    <source>
        <dbReference type="PROSITE" id="PS50111"/>
    </source>
</evidence>
<dbReference type="PANTHER" id="PTHR32089:SF112">
    <property type="entry name" value="LYSOZYME-LIKE PROTEIN-RELATED"/>
    <property type="match status" value="1"/>
</dbReference>
<dbReference type="Pfam" id="PF00672">
    <property type="entry name" value="HAMP"/>
    <property type="match status" value="1"/>
</dbReference>
<protein>
    <submittedName>
        <fullName evidence="10">Methyl-accepting chemotaxis protein McpA</fullName>
    </submittedName>
</protein>
<comment type="similarity">
    <text evidence="5">Belongs to the methyl-accepting chemotaxis (MCP) protein family.</text>
</comment>
<name>A0A2S5CY21_LYSSH</name>
<sequence>MCIMDYISEKMNICEWLVRNMLQLCKCGLLFLQNCNSWVELRRVFVTIKLRSVLSFGIIILLVLVMGIVQQRNASSQLEEIQLIKEKTFQSTLLADEMKLSVVQVQQYLTDISATRAQNNLDDGFDLAQKYSEIFYRDLEQLKSLHPQQQEKLDTIKRAFDAYYSTGRKMATSYIEGGHEAGNQIMLEFDTTSIEINEKVDVFQQESIAEMQKTLDNVEHLVDHNRDVFLWIFGIILVICLAVGVLLVRSIVVPVNKLAAAAEVIAKGDLCQKDIEVRTNDEIRKLADSFNLMKSNLHSLIHNMTLNVEHTTSAAEQLAASTDEISHSSNDIANLVERMAFSDNQSAATGRESSIAMDETAQGVQRIAEATQMLHTKAISTQTAANEGEQTLHIAEKQMSIIQQSSQSTSDRINQLSTQSAEIVNITKVISAITEQTNLLALNAAIEAARAGEHGKGFAIVADEVRKLAEESKESAKQIVELVTLIQQDTQEVEKAVGETVGNVEEGVKFIRNAQYSFDNILKSIEEMTNQIEDVSASTQQISASTEEMAASVNEMSSSAVHAAEQSDAVAATIEEQVATIQEINTVAKSLSEEALSVKEVINKFNI</sequence>
<dbReference type="PROSITE" id="PS50885">
    <property type="entry name" value="HAMP"/>
    <property type="match status" value="1"/>
</dbReference>
<keyword evidence="2" id="KW-1003">Cell membrane</keyword>
<feature type="domain" description="HAMP" evidence="9">
    <location>
        <begin position="249"/>
        <end position="302"/>
    </location>
</feature>
<gene>
    <name evidence="10" type="primary">mcpA_1</name>
    <name evidence="10" type="ORF">LYSIN_00502</name>
</gene>
<dbReference type="SMART" id="SM00304">
    <property type="entry name" value="HAMP"/>
    <property type="match status" value="1"/>
</dbReference>
<dbReference type="EMBL" id="PGLV01000001">
    <property type="protein sequence ID" value="POZ55719.1"/>
    <property type="molecule type" value="Genomic_DNA"/>
</dbReference>
<evidence type="ECO:0000256" key="4">
    <source>
        <dbReference type="ARBA" id="ARBA00023224"/>
    </source>
</evidence>
<evidence type="ECO:0000313" key="11">
    <source>
        <dbReference type="Proteomes" id="UP000237319"/>
    </source>
</evidence>
<keyword evidence="11" id="KW-1185">Reference proteome</keyword>
<dbReference type="GO" id="GO:0007165">
    <property type="term" value="P:signal transduction"/>
    <property type="evidence" value="ECO:0007669"/>
    <property type="project" value="UniProtKB-KW"/>
</dbReference>
<reference evidence="10 11" key="1">
    <citation type="submission" date="2017-11" db="EMBL/GenBank/DDBJ databases">
        <title>Genome sequence of Lysinibacillus sphaericus, a lignin-degrading bacteria isolated from municipal solid waste soil.</title>
        <authorList>
            <person name="Persinoti G.F."/>
            <person name="Paixao D.A."/>
            <person name="Bugg T.D."/>
            <person name="Squina F.M."/>
        </authorList>
    </citation>
    <scope>NUCLEOTIDE SEQUENCE [LARGE SCALE GENOMIC DNA]</scope>
    <source>
        <strain evidence="10 11">A1</strain>
    </source>
</reference>
<organism evidence="10 11">
    <name type="scientific">Lysinibacillus sphaericus</name>
    <name type="common">Bacillus sphaericus</name>
    <dbReference type="NCBI Taxonomy" id="1421"/>
    <lineage>
        <taxon>Bacteria</taxon>
        <taxon>Bacillati</taxon>
        <taxon>Bacillota</taxon>
        <taxon>Bacilli</taxon>
        <taxon>Bacillales</taxon>
        <taxon>Bacillaceae</taxon>
        <taxon>Lysinibacillus</taxon>
    </lineage>
</organism>
<dbReference type="GO" id="GO:0005886">
    <property type="term" value="C:plasma membrane"/>
    <property type="evidence" value="ECO:0007669"/>
    <property type="project" value="UniProtKB-SubCell"/>
</dbReference>
<keyword evidence="4 6" id="KW-0807">Transducer</keyword>